<evidence type="ECO:0000313" key="2">
    <source>
        <dbReference type="EMBL" id="CUJ72150.1"/>
    </source>
</evidence>
<dbReference type="Gene3D" id="1.25.40.10">
    <property type="entry name" value="Tetratricopeptide repeat domain"/>
    <property type="match status" value="1"/>
</dbReference>
<feature type="compositionally biased region" description="Basic and acidic residues" evidence="1">
    <location>
        <begin position="429"/>
        <end position="447"/>
    </location>
</feature>
<dbReference type="SUPFAM" id="SSF81901">
    <property type="entry name" value="HCP-like"/>
    <property type="match status" value="1"/>
</dbReference>
<organism evidence="2 3">
    <name type="scientific">Achromobacter aegrifaciens</name>
    <dbReference type="NCBI Taxonomy" id="1287736"/>
    <lineage>
        <taxon>Bacteria</taxon>
        <taxon>Pseudomonadati</taxon>
        <taxon>Pseudomonadota</taxon>
        <taxon>Betaproteobacteria</taxon>
        <taxon>Burkholderiales</taxon>
        <taxon>Alcaligenaceae</taxon>
        <taxon>Achromobacter</taxon>
    </lineage>
</organism>
<dbReference type="InterPro" id="IPR011990">
    <property type="entry name" value="TPR-like_helical_dom_sf"/>
</dbReference>
<dbReference type="AlphaFoldDB" id="A0AAD2J511"/>
<evidence type="ECO:0000313" key="3">
    <source>
        <dbReference type="Proteomes" id="UP000044098"/>
    </source>
</evidence>
<sequence length="447" mass="49040">MKRTPPPIQARNTILARDIAGKLSAQANDQVSVSTCLELVAAARGFGSYAAYTQAVKEKSEPADFKMAQCWLVDPKAVVPRIASLGLAESLDTPNLVIALQAVLDELMAKYPDRLLVVARSTSAFFEDSLETIVSDAINDALNPEPKTRADLDDRDEELSVAFGTLSVAKVGPLPEKVGGWLRASVHGDAERDDLRGIYVDPEDANEVSFIARIRLRRVGKQLYAGCKAEILALDDVIVDDVKPDIWSDPDELTAMIGTGTPDPADQQNTFKLLRDLEQSRRVPTLQEINRIIDSFGDYSPKELELVETYAAPIAVRLINMKSGLPPPQGVRILEALLDNGCQLSKLSLAHALHNGWGCREDNRRARFIVDELLSMVAAGEIDFIEEVSYAELYSLGAALAMQVGDRQKAFALYERAAEMGHKPSALILERETSNQDADERRAKKGE</sequence>
<proteinExistence type="predicted"/>
<protein>
    <submittedName>
        <fullName evidence="2">Uncharacterized protein</fullName>
    </submittedName>
</protein>
<dbReference type="RefSeq" id="WP_156337467.1">
    <property type="nucleotide sequence ID" value="NZ_CYTK01000012.1"/>
</dbReference>
<dbReference type="EMBL" id="CYTK01000012">
    <property type="protein sequence ID" value="CUJ72150.1"/>
    <property type="molecule type" value="Genomic_DNA"/>
</dbReference>
<comment type="caution">
    <text evidence="2">The sequence shown here is derived from an EMBL/GenBank/DDBJ whole genome shotgun (WGS) entry which is preliminary data.</text>
</comment>
<reference evidence="2 3" key="1">
    <citation type="submission" date="2015-09" db="EMBL/GenBank/DDBJ databases">
        <authorList>
            <consortium name="Pathogen Informatics"/>
        </authorList>
    </citation>
    <scope>NUCLEOTIDE SEQUENCE [LARGE SCALE GENOMIC DNA]</scope>
    <source>
        <strain evidence="2 3">2789STDY5608625</strain>
    </source>
</reference>
<feature type="region of interest" description="Disordered" evidence="1">
    <location>
        <begin position="427"/>
        <end position="447"/>
    </location>
</feature>
<accession>A0AAD2J511</accession>
<evidence type="ECO:0000256" key="1">
    <source>
        <dbReference type="SAM" id="MobiDB-lite"/>
    </source>
</evidence>
<dbReference type="Proteomes" id="UP000044098">
    <property type="component" value="Unassembled WGS sequence"/>
</dbReference>
<gene>
    <name evidence="2" type="ORF">ERS370000_05521</name>
</gene>
<name>A0AAD2J511_ACHAE</name>